<name>A0A974NX18_9SPHN</name>
<evidence type="ECO:0000256" key="1">
    <source>
        <dbReference type="SAM" id="Phobius"/>
    </source>
</evidence>
<reference evidence="4" key="1">
    <citation type="submission" date="2020-09" db="EMBL/GenBank/DDBJ databases">
        <title>Sphingomonas sp., a new species isolated from pork steak.</title>
        <authorList>
            <person name="Heidler von Heilborn D."/>
        </authorList>
    </citation>
    <scope>NUCLEOTIDE SEQUENCE [LARGE SCALE GENOMIC DNA]</scope>
</reference>
<keyword evidence="1" id="KW-1133">Transmembrane helix</keyword>
<feature type="transmembrane region" description="Helical" evidence="1">
    <location>
        <begin position="48"/>
        <end position="69"/>
    </location>
</feature>
<dbReference type="RefSeq" id="WP_202095380.1">
    <property type="nucleotide sequence ID" value="NZ_CP061035.1"/>
</dbReference>
<feature type="chain" id="PRO_5036871525" description="Ferrochelatase" evidence="2">
    <location>
        <begin position="25"/>
        <end position="87"/>
    </location>
</feature>
<proteinExistence type="predicted"/>
<keyword evidence="2" id="KW-0732">Signal</keyword>
<keyword evidence="4" id="KW-1185">Reference proteome</keyword>
<feature type="signal peptide" evidence="2">
    <location>
        <begin position="1"/>
        <end position="24"/>
    </location>
</feature>
<evidence type="ECO:0000313" key="3">
    <source>
        <dbReference type="EMBL" id="QQV78455.1"/>
    </source>
</evidence>
<sequence>MKFKGLYTAMTAASLLAAPTLASAAPVATPLTQPAAEKVSGDNSAVEGSSLIIALAAVAAIGLGIYVAVDKDDTKATGPTPPNPVSP</sequence>
<keyword evidence="1" id="KW-0472">Membrane</keyword>
<organism evidence="3 4">
    <name type="scientific">Sphingomonas aliaeris</name>
    <dbReference type="NCBI Taxonomy" id="2759526"/>
    <lineage>
        <taxon>Bacteria</taxon>
        <taxon>Pseudomonadati</taxon>
        <taxon>Pseudomonadota</taxon>
        <taxon>Alphaproteobacteria</taxon>
        <taxon>Sphingomonadales</taxon>
        <taxon>Sphingomonadaceae</taxon>
        <taxon>Sphingomonas</taxon>
    </lineage>
</organism>
<accession>A0A974NX18</accession>
<keyword evidence="1" id="KW-0812">Transmembrane</keyword>
<evidence type="ECO:0000313" key="4">
    <source>
        <dbReference type="Proteomes" id="UP000595894"/>
    </source>
</evidence>
<evidence type="ECO:0000256" key="2">
    <source>
        <dbReference type="SAM" id="SignalP"/>
    </source>
</evidence>
<gene>
    <name evidence="3" type="ORF">H5J25_07390</name>
</gene>
<evidence type="ECO:0008006" key="5">
    <source>
        <dbReference type="Google" id="ProtNLM"/>
    </source>
</evidence>
<dbReference type="Proteomes" id="UP000595894">
    <property type="component" value="Chromosome"/>
</dbReference>
<dbReference type="AlphaFoldDB" id="A0A974NX18"/>
<dbReference type="KEGG" id="sari:H5J25_07390"/>
<protein>
    <recommendedName>
        <fullName evidence="5">Ferrochelatase</fullName>
    </recommendedName>
</protein>
<dbReference type="EMBL" id="CP061035">
    <property type="protein sequence ID" value="QQV78455.1"/>
    <property type="molecule type" value="Genomic_DNA"/>
</dbReference>